<dbReference type="PANTHER" id="PTHR13932:SF5">
    <property type="entry name" value="RADICAL S-ADENOSYL METHIONINE DOMAIN-CONTAINING PROTEIN 1, MITOCHONDRIAL"/>
    <property type="match status" value="1"/>
</dbReference>
<evidence type="ECO:0000313" key="11">
    <source>
        <dbReference type="EMBL" id="QHI71167.1"/>
    </source>
</evidence>
<dbReference type="KEGG" id="amic:Ami3637_01080"/>
<evidence type="ECO:0000259" key="10">
    <source>
        <dbReference type="PROSITE" id="PS51918"/>
    </source>
</evidence>
<dbReference type="CDD" id="cd01335">
    <property type="entry name" value="Radical_SAM"/>
    <property type="match status" value="1"/>
</dbReference>
<keyword evidence="3 9" id="KW-0349">Heme</keyword>
<sequence length="395" mass="46164">MMKKLGIYIHIPFCIKKCLYCDFLSFENTGDGIHRQYTDGLKKELDYYSSLYGGKFIVDSIFFGGGTPSLIDPVLIKEVLLLIKQKYKVDKNAEITIECNPKTVHGQKFEIYKDAGINRISLGVQTLDDLALKRLGRVHQSDDAKETYHLARKAGFDNINMDLMFAIPAHTRDIWEKTLQEAVDLKPEHISFYSLQLEEGTRYFEMFEKGELEMVSDKTDREMYHFAATFLKEAGYHHYEISNCAKRGFECRHNLKYWSMENYLGIGIGTHSYMNGERFSNTRDLNKYIEVLVSNPVDFMADDTEEKKEWVEWKHINTVRDDMVEFIITGMRRAEGISLIEFEHKFHKKIFEVYPEQEKVIEEYVKKGMLVLENNRMRFTLKGVDISNSILAEFV</sequence>
<comment type="similarity">
    <text evidence="1">Belongs to the anaerobic coproporphyrinogen-III oxidase family. HemW subfamily.</text>
</comment>
<dbReference type="Pfam" id="PF04055">
    <property type="entry name" value="Radical_SAM"/>
    <property type="match status" value="1"/>
</dbReference>
<dbReference type="InterPro" id="IPR034505">
    <property type="entry name" value="Coproporphyrinogen-III_oxidase"/>
</dbReference>
<dbReference type="InterPro" id="IPR004559">
    <property type="entry name" value="HemW-like"/>
</dbReference>
<dbReference type="GO" id="GO:0004109">
    <property type="term" value="F:coproporphyrinogen oxidase activity"/>
    <property type="evidence" value="ECO:0007669"/>
    <property type="project" value="InterPro"/>
</dbReference>
<organism evidence="11 12">
    <name type="scientific">Aminipila terrae</name>
    <dbReference type="NCBI Taxonomy" id="2697030"/>
    <lineage>
        <taxon>Bacteria</taxon>
        <taxon>Bacillati</taxon>
        <taxon>Bacillota</taxon>
        <taxon>Clostridia</taxon>
        <taxon>Peptostreptococcales</taxon>
        <taxon>Anaerovoracaceae</taxon>
        <taxon>Aminipila</taxon>
    </lineage>
</organism>
<dbReference type="NCBIfam" id="TIGR00539">
    <property type="entry name" value="hemN_rel"/>
    <property type="match status" value="1"/>
</dbReference>
<reference evidence="11 12" key="1">
    <citation type="submission" date="2020-01" db="EMBL/GenBank/DDBJ databases">
        <title>Genomic analysis of Aminipila sp. CBA3637.</title>
        <authorList>
            <person name="Kim Y.B."/>
            <person name="Roh S.W."/>
        </authorList>
    </citation>
    <scope>NUCLEOTIDE SEQUENCE [LARGE SCALE GENOMIC DNA]</scope>
    <source>
        <strain evidence="11 12">CBA3637</strain>
    </source>
</reference>
<evidence type="ECO:0000256" key="2">
    <source>
        <dbReference type="ARBA" id="ARBA00017228"/>
    </source>
</evidence>
<evidence type="ECO:0000256" key="7">
    <source>
        <dbReference type="ARBA" id="ARBA00023014"/>
    </source>
</evidence>
<dbReference type="GO" id="GO:0005737">
    <property type="term" value="C:cytoplasm"/>
    <property type="evidence" value="ECO:0007669"/>
    <property type="project" value="UniProtKB-SubCell"/>
</dbReference>
<comment type="function">
    <text evidence="9">Probably acts as a heme chaperone, transferring heme to an unknown acceptor. Binds one molecule of heme per monomer, possibly covalently. Binds 1 [4Fe-4S] cluster. The cluster is coordinated with 3 cysteines and an exchangeable S-adenosyl-L-methionine.</text>
</comment>
<evidence type="ECO:0000256" key="9">
    <source>
        <dbReference type="RuleBase" id="RU364116"/>
    </source>
</evidence>
<comment type="subcellular location">
    <subcellularLocation>
        <location evidence="9">Cytoplasm</location>
    </subcellularLocation>
</comment>
<keyword evidence="12" id="KW-1185">Reference proteome</keyword>
<dbReference type="SFLD" id="SFLDF00562">
    <property type="entry name" value="HemN-like__clustered_with_heat"/>
    <property type="match status" value="1"/>
</dbReference>
<evidence type="ECO:0000256" key="8">
    <source>
        <dbReference type="ARBA" id="ARBA00023186"/>
    </source>
</evidence>
<dbReference type="GO" id="GO:0046872">
    <property type="term" value="F:metal ion binding"/>
    <property type="evidence" value="ECO:0007669"/>
    <property type="project" value="UniProtKB-UniRule"/>
</dbReference>
<evidence type="ECO:0000256" key="3">
    <source>
        <dbReference type="ARBA" id="ARBA00022617"/>
    </source>
</evidence>
<dbReference type="InterPro" id="IPR010723">
    <property type="entry name" value="HemN_C"/>
</dbReference>
<dbReference type="SUPFAM" id="SSF102114">
    <property type="entry name" value="Radical SAM enzymes"/>
    <property type="match status" value="1"/>
</dbReference>
<evidence type="ECO:0000256" key="1">
    <source>
        <dbReference type="ARBA" id="ARBA00006100"/>
    </source>
</evidence>
<dbReference type="EMBL" id="CP047591">
    <property type="protein sequence ID" value="QHI71167.1"/>
    <property type="molecule type" value="Genomic_DNA"/>
</dbReference>
<proteinExistence type="inferred from homology"/>
<evidence type="ECO:0000256" key="6">
    <source>
        <dbReference type="ARBA" id="ARBA00023004"/>
    </source>
</evidence>
<dbReference type="PANTHER" id="PTHR13932">
    <property type="entry name" value="COPROPORPHYRINIGEN III OXIDASE"/>
    <property type="match status" value="1"/>
</dbReference>
<keyword evidence="8 9" id="KW-0143">Chaperone</keyword>
<dbReference type="SFLD" id="SFLDS00029">
    <property type="entry name" value="Radical_SAM"/>
    <property type="match status" value="1"/>
</dbReference>
<gene>
    <name evidence="11" type="ORF">Ami3637_01080</name>
</gene>
<dbReference type="InterPro" id="IPR058240">
    <property type="entry name" value="rSAM_sf"/>
</dbReference>
<dbReference type="SFLD" id="SFLDF00288">
    <property type="entry name" value="HemN-like__clustered_with_nucl"/>
    <property type="match status" value="1"/>
</dbReference>
<name>A0A6P1MB65_9FIRM</name>
<dbReference type="AlphaFoldDB" id="A0A6P1MB65"/>
<dbReference type="SFLD" id="SFLDG01082">
    <property type="entry name" value="B12-binding_domain_containing"/>
    <property type="match status" value="1"/>
</dbReference>
<keyword evidence="7 9" id="KW-0411">Iron-sulfur</keyword>
<keyword evidence="9" id="KW-0963">Cytoplasm</keyword>
<dbReference type="SFLD" id="SFLDG01065">
    <property type="entry name" value="anaerobic_coproporphyrinogen-I"/>
    <property type="match status" value="1"/>
</dbReference>
<dbReference type="GO" id="GO:0051539">
    <property type="term" value="F:4 iron, 4 sulfur cluster binding"/>
    <property type="evidence" value="ECO:0007669"/>
    <property type="project" value="UniProtKB-UniRule"/>
</dbReference>
<evidence type="ECO:0000256" key="4">
    <source>
        <dbReference type="ARBA" id="ARBA00022691"/>
    </source>
</evidence>
<keyword evidence="6 9" id="KW-0408">Iron</keyword>
<dbReference type="InterPro" id="IPR006638">
    <property type="entry name" value="Elp3/MiaA/NifB-like_rSAM"/>
</dbReference>
<dbReference type="InterPro" id="IPR007197">
    <property type="entry name" value="rSAM"/>
</dbReference>
<dbReference type="Gene3D" id="3.20.20.70">
    <property type="entry name" value="Aldolase class I"/>
    <property type="match status" value="1"/>
</dbReference>
<evidence type="ECO:0000256" key="5">
    <source>
        <dbReference type="ARBA" id="ARBA00022723"/>
    </source>
</evidence>
<dbReference type="RefSeq" id="WP_162360943.1">
    <property type="nucleotide sequence ID" value="NZ_CP047591.1"/>
</dbReference>
<dbReference type="Proteomes" id="UP000463883">
    <property type="component" value="Chromosome"/>
</dbReference>
<keyword evidence="9" id="KW-0004">4Fe-4S</keyword>
<dbReference type="GO" id="GO:0006779">
    <property type="term" value="P:porphyrin-containing compound biosynthetic process"/>
    <property type="evidence" value="ECO:0007669"/>
    <property type="project" value="InterPro"/>
</dbReference>
<dbReference type="PROSITE" id="PS51918">
    <property type="entry name" value="RADICAL_SAM"/>
    <property type="match status" value="1"/>
</dbReference>
<dbReference type="SMART" id="SM00729">
    <property type="entry name" value="Elp3"/>
    <property type="match status" value="1"/>
</dbReference>
<dbReference type="Pfam" id="PF06969">
    <property type="entry name" value="HemN_C"/>
    <property type="match status" value="1"/>
</dbReference>
<dbReference type="InterPro" id="IPR013785">
    <property type="entry name" value="Aldolase_TIM"/>
</dbReference>
<feature type="domain" description="Radical SAM core" evidence="10">
    <location>
        <begin position="1"/>
        <end position="237"/>
    </location>
</feature>
<evidence type="ECO:0000313" key="12">
    <source>
        <dbReference type="Proteomes" id="UP000463883"/>
    </source>
</evidence>
<keyword evidence="4 9" id="KW-0949">S-adenosyl-L-methionine</keyword>
<protein>
    <recommendedName>
        <fullName evidence="2 9">Heme chaperone HemW</fullName>
    </recommendedName>
</protein>
<accession>A0A6P1MB65</accession>
<keyword evidence="5 9" id="KW-0479">Metal-binding</keyword>